<organism>
    <name type="scientific">Ixodes scapularis</name>
    <name type="common">Black-legged tick</name>
    <name type="synonym">Deer tick</name>
    <dbReference type="NCBI Taxonomy" id="6945"/>
    <lineage>
        <taxon>Eukaryota</taxon>
        <taxon>Metazoa</taxon>
        <taxon>Ecdysozoa</taxon>
        <taxon>Arthropoda</taxon>
        <taxon>Chelicerata</taxon>
        <taxon>Arachnida</taxon>
        <taxon>Acari</taxon>
        <taxon>Parasitiformes</taxon>
        <taxon>Ixodida</taxon>
        <taxon>Ixodoidea</taxon>
        <taxon>Ixodidae</taxon>
        <taxon>Ixodinae</taxon>
        <taxon>Ixodes</taxon>
    </lineage>
</organism>
<proteinExistence type="evidence at protein level"/>
<dbReference type="VEuPathDB" id="VectorBase:ISCW006665"/>
<evidence type="ECO:0007829" key="4">
    <source>
        <dbReference type="PeptideAtlas" id="B7PQH5"/>
    </source>
</evidence>
<keyword evidence="4" id="KW-1267">Proteomics identification</keyword>
<reference evidence="1 3" key="1">
    <citation type="submission" date="2008-03" db="EMBL/GenBank/DDBJ databases">
        <title>Annotation of Ixodes scapularis.</title>
        <authorList>
            <consortium name="Ixodes scapularis Genome Project Consortium"/>
            <person name="Caler E."/>
            <person name="Hannick L.I."/>
            <person name="Bidwell S."/>
            <person name="Joardar V."/>
            <person name="Thiagarajan M."/>
            <person name="Amedeo P."/>
            <person name="Galinsky K.J."/>
            <person name="Schobel S."/>
            <person name="Inman J."/>
            <person name="Hostetler J."/>
            <person name="Miller J."/>
            <person name="Hammond M."/>
            <person name="Megy K."/>
            <person name="Lawson D."/>
            <person name="Kodira C."/>
            <person name="Sutton G."/>
            <person name="Meyer J."/>
            <person name="Hill C.A."/>
            <person name="Birren B."/>
            <person name="Nene V."/>
            <person name="Collins F."/>
            <person name="Alarcon-Chaidez F."/>
            <person name="Wikel S."/>
            <person name="Strausberg R."/>
        </authorList>
    </citation>
    <scope>NUCLEOTIDE SEQUENCE [LARGE SCALE GENOMIC DNA]</scope>
    <source>
        <strain evidence="3">Wikel</strain>
        <strain evidence="1">Wikel colony</strain>
    </source>
</reference>
<dbReference type="EnsemblMetazoa" id="ISCW006665-RA">
    <property type="protein sequence ID" value="ISCW006665-PA"/>
    <property type="gene ID" value="ISCW006665"/>
</dbReference>
<reference evidence="2" key="2">
    <citation type="submission" date="2020-05" db="UniProtKB">
        <authorList>
            <consortium name="EnsemblMetazoa"/>
        </authorList>
    </citation>
    <scope>IDENTIFICATION</scope>
    <source>
        <strain evidence="2">wikel</strain>
    </source>
</reference>
<dbReference type="InParanoid" id="B7PQH5"/>
<keyword evidence="3" id="KW-1185">Reference proteome</keyword>
<accession>B7PQH5</accession>
<gene>
    <name evidence="1" type="ORF">IscW_ISCW006665</name>
</gene>
<dbReference type="PaxDb" id="6945-B7PQH5"/>
<protein>
    <submittedName>
        <fullName evidence="1 2">Uncharacterized protein</fullName>
    </submittedName>
</protein>
<evidence type="ECO:0000313" key="3">
    <source>
        <dbReference type="Proteomes" id="UP000001555"/>
    </source>
</evidence>
<dbReference type="OrthoDB" id="79452at2759"/>
<name>B7PQH5_IXOSC</name>
<dbReference type="VEuPathDB" id="VectorBase:ISCI006665"/>
<dbReference type="Proteomes" id="UP000001555">
    <property type="component" value="Unassembled WGS sequence"/>
</dbReference>
<evidence type="ECO:0000313" key="2">
    <source>
        <dbReference type="EnsemblMetazoa" id="ISCW006665-PA"/>
    </source>
</evidence>
<dbReference type="EMBL" id="DS765131">
    <property type="protein sequence ID" value="EEC08847.1"/>
    <property type="molecule type" value="Genomic_DNA"/>
</dbReference>
<dbReference type="VEuPathDB" id="VectorBase:ISCP_005550"/>
<evidence type="ECO:0000313" key="1">
    <source>
        <dbReference type="EMBL" id="EEC08847.1"/>
    </source>
</evidence>
<dbReference type="AlphaFoldDB" id="B7PQH5"/>
<sequence>MYEPGSQYMEFVRRIPLGRPTEPQLLTFEPYTTDTRTESRRIHEAVVANDEPLDGAALDARLGLEGGDRRGSSACMPALDSFGC</sequence>
<dbReference type="EMBL" id="ABJB010744481">
    <property type="status" value="NOT_ANNOTATED_CDS"/>
    <property type="molecule type" value="Genomic_DNA"/>
</dbReference>
<dbReference type="HOGENOM" id="CLU_2529972_0_0_1"/>